<keyword evidence="3" id="KW-0285">Flavoprotein</keyword>
<dbReference type="InterPro" id="IPR000172">
    <property type="entry name" value="GMC_OxRdtase_N"/>
</dbReference>
<evidence type="ECO:0000256" key="3">
    <source>
        <dbReference type="PIRSR" id="PIRSR000137-2"/>
    </source>
</evidence>
<dbReference type="Gene3D" id="3.50.50.60">
    <property type="entry name" value="FAD/NAD(P)-binding domain"/>
    <property type="match status" value="1"/>
</dbReference>
<gene>
    <name evidence="7" type="ORF">PVAP13_7NG297100</name>
</gene>
<dbReference type="PIRSF" id="PIRSF000137">
    <property type="entry name" value="Alcohol_oxidase"/>
    <property type="match status" value="1"/>
</dbReference>
<feature type="signal peptide" evidence="5">
    <location>
        <begin position="1"/>
        <end position="31"/>
    </location>
</feature>
<sequence length="581" mass="63048">MAANRFFARELATSVAATFFALMCSSPQVRGVDYAFMKDATQAANVSYYDYIIVGGGTAGCPLAATLSERFRVLLLERGGSPYGDERVEDMTRFTDTLADTSPGSPVQRFVSEDGVINSRPRVLGGGSCINAGFYTRASDDYVRRAGWDLEATGAAYRWVEDVVAFHPELGPWQTALQGGLLESGITPDNGFTFDHLDGTKVGGSIFDADGRRHTAADLLRYARADGLDVLLWARVAKILFNVRGRRPVARGVVFHDSKGRMHKAYLNAGRGNEIILSAGALGSPQLLMLSGVGPADHLRSFGITLVHDQPGVGQGMADNPMNAIYVPSPSPVEISLIQVVGITQVGSYIEGSSGARHSASARNFGMFSPQTGQLATVPPKQRTPEAIARAAETMRQLDDSAFRGGFILEKILGPLSTGHLELRNRNPDDNPSVKFNYFSHPEDLRRCVAGLSVIERVIQSKAFENFTYPTFSMETLLNMSTGFPVNLLPRHDNDTTSLEQFCRDTVMTIWHYHGGCQVGRVVDTEYRVLGVDALRVIDGSTFNASPGTNPQATVMMLGRYMGLKIQSGRLKAEGSEGTKL</sequence>
<dbReference type="SUPFAM" id="SSF51905">
    <property type="entry name" value="FAD/NAD(P)-binding domain"/>
    <property type="match status" value="1"/>
</dbReference>
<dbReference type="SUPFAM" id="SSF54373">
    <property type="entry name" value="FAD-linked reductases, C-terminal domain"/>
    <property type="match status" value="1"/>
</dbReference>
<feature type="binding site" evidence="3">
    <location>
        <position position="236"/>
    </location>
    <ligand>
        <name>FAD</name>
        <dbReference type="ChEBI" id="CHEBI:57692"/>
    </ligand>
</feature>
<organism evidence="7 8">
    <name type="scientific">Panicum virgatum</name>
    <name type="common">Blackwell switchgrass</name>
    <dbReference type="NCBI Taxonomy" id="38727"/>
    <lineage>
        <taxon>Eukaryota</taxon>
        <taxon>Viridiplantae</taxon>
        <taxon>Streptophyta</taxon>
        <taxon>Embryophyta</taxon>
        <taxon>Tracheophyta</taxon>
        <taxon>Spermatophyta</taxon>
        <taxon>Magnoliopsida</taxon>
        <taxon>Liliopsida</taxon>
        <taxon>Poales</taxon>
        <taxon>Poaceae</taxon>
        <taxon>PACMAD clade</taxon>
        <taxon>Panicoideae</taxon>
        <taxon>Panicodae</taxon>
        <taxon>Paniceae</taxon>
        <taxon>Panicinae</taxon>
        <taxon>Panicum</taxon>
        <taxon>Panicum sect. Hiantes</taxon>
    </lineage>
</organism>
<evidence type="ECO:0000256" key="5">
    <source>
        <dbReference type="SAM" id="SignalP"/>
    </source>
</evidence>
<feature type="domain" description="Glucose-methanol-choline oxidoreductase N-terminal" evidence="6">
    <location>
        <begin position="280"/>
        <end position="294"/>
    </location>
</feature>
<reference evidence="7 8" key="1">
    <citation type="submission" date="2020-05" db="EMBL/GenBank/DDBJ databases">
        <title>WGS assembly of Panicum virgatum.</title>
        <authorList>
            <person name="Lovell J.T."/>
            <person name="Jenkins J."/>
            <person name="Shu S."/>
            <person name="Juenger T.E."/>
            <person name="Schmutz J."/>
        </authorList>
    </citation>
    <scope>NUCLEOTIDE SEQUENCE [LARGE SCALE GENOMIC DNA]</scope>
    <source>
        <strain evidence="8">cv. AP13</strain>
    </source>
</reference>
<dbReference type="PROSITE" id="PS00624">
    <property type="entry name" value="GMC_OXRED_2"/>
    <property type="match status" value="1"/>
</dbReference>
<feature type="binding site" evidence="3">
    <location>
        <position position="540"/>
    </location>
    <ligand>
        <name>FAD</name>
        <dbReference type="ChEBI" id="CHEBI:57692"/>
    </ligand>
</feature>
<feature type="binding site" evidence="3">
    <location>
        <begin position="551"/>
        <end position="552"/>
    </location>
    <ligand>
        <name>FAD</name>
        <dbReference type="ChEBI" id="CHEBI:57692"/>
    </ligand>
</feature>
<evidence type="ECO:0000256" key="1">
    <source>
        <dbReference type="ARBA" id="ARBA00010790"/>
    </source>
</evidence>
<evidence type="ECO:0000259" key="6">
    <source>
        <dbReference type="PROSITE" id="PS00624"/>
    </source>
</evidence>
<comment type="cofactor">
    <cofactor evidence="3">
        <name>FAD</name>
        <dbReference type="ChEBI" id="CHEBI:57692"/>
    </cofactor>
</comment>
<keyword evidence="8" id="KW-1185">Reference proteome</keyword>
<keyword evidence="2 5" id="KW-0732">Signal</keyword>
<evidence type="ECO:0000313" key="7">
    <source>
        <dbReference type="EMBL" id="KAG2568170.1"/>
    </source>
</evidence>
<dbReference type="InterPro" id="IPR036188">
    <property type="entry name" value="FAD/NAD-bd_sf"/>
</dbReference>
<dbReference type="Pfam" id="PF05199">
    <property type="entry name" value="GMC_oxred_C"/>
    <property type="match status" value="1"/>
</dbReference>
<name>A0A8T0Q2T8_PANVG</name>
<proteinExistence type="inferred from homology"/>
<dbReference type="PANTHER" id="PTHR45968:SF3">
    <property type="entry name" value="OS04G0573100 PROTEIN"/>
    <property type="match status" value="1"/>
</dbReference>
<evidence type="ECO:0000313" key="8">
    <source>
        <dbReference type="Proteomes" id="UP000823388"/>
    </source>
</evidence>
<dbReference type="GO" id="GO:0050660">
    <property type="term" value="F:flavin adenine dinucleotide binding"/>
    <property type="evidence" value="ECO:0007669"/>
    <property type="project" value="InterPro"/>
</dbReference>
<keyword evidence="4" id="KW-1015">Disulfide bond</keyword>
<evidence type="ECO:0000256" key="2">
    <source>
        <dbReference type="ARBA" id="ARBA00022729"/>
    </source>
</evidence>
<dbReference type="Gene3D" id="3.30.410.40">
    <property type="match status" value="1"/>
</dbReference>
<feature type="disulfide bond" evidence="4">
    <location>
        <begin position="448"/>
        <end position="503"/>
    </location>
</feature>
<feature type="binding site" evidence="3">
    <location>
        <position position="123"/>
    </location>
    <ligand>
        <name>FAD</name>
        <dbReference type="ChEBI" id="CHEBI:57692"/>
    </ligand>
</feature>
<dbReference type="AlphaFoldDB" id="A0A8T0Q2T8"/>
<dbReference type="Proteomes" id="UP000823388">
    <property type="component" value="Chromosome 7N"/>
</dbReference>
<feature type="binding site" evidence="3">
    <location>
        <begin position="511"/>
        <end position="512"/>
    </location>
    <ligand>
        <name>FAD</name>
        <dbReference type="ChEBI" id="CHEBI:57692"/>
    </ligand>
</feature>
<feature type="chain" id="PRO_5035928380" description="Glucose-methanol-choline oxidoreductase N-terminal domain-containing protein" evidence="5">
    <location>
        <begin position="32"/>
        <end position="581"/>
    </location>
</feature>
<protein>
    <recommendedName>
        <fullName evidence="6">Glucose-methanol-choline oxidoreductase N-terminal domain-containing protein</fullName>
    </recommendedName>
</protein>
<evidence type="ECO:0000256" key="4">
    <source>
        <dbReference type="PIRSR" id="PIRSR000137-3"/>
    </source>
</evidence>
<dbReference type="PANTHER" id="PTHR45968">
    <property type="entry name" value="OSJNBA0019K04.7 PROTEIN"/>
    <property type="match status" value="1"/>
</dbReference>
<dbReference type="OrthoDB" id="269227at2759"/>
<comment type="similarity">
    <text evidence="1">Belongs to the GMC oxidoreductase family.</text>
</comment>
<keyword evidence="3" id="KW-0274">FAD</keyword>
<dbReference type="GO" id="GO:0016614">
    <property type="term" value="F:oxidoreductase activity, acting on CH-OH group of donors"/>
    <property type="evidence" value="ECO:0007669"/>
    <property type="project" value="InterPro"/>
</dbReference>
<dbReference type="Pfam" id="PF00732">
    <property type="entry name" value="GMC_oxred_N"/>
    <property type="match status" value="1"/>
</dbReference>
<accession>A0A8T0Q2T8</accession>
<comment type="caution">
    <text evidence="7">The sequence shown here is derived from an EMBL/GenBank/DDBJ whole genome shotgun (WGS) entry which is preliminary data.</text>
</comment>
<dbReference type="InterPro" id="IPR007867">
    <property type="entry name" value="GMC_OxRtase_C"/>
</dbReference>
<dbReference type="EMBL" id="CM029050">
    <property type="protein sequence ID" value="KAG2568170.1"/>
    <property type="molecule type" value="Genomic_DNA"/>
</dbReference>
<dbReference type="InterPro" id="IPR012132">
    <property type="entry name" value="GMC_OxRdtase"/>
</dbReference>
<dbReference type="InterPro" id="IPR051871">
    <property type="entry name" value="GMC_Oxidoreductase-Related"/>
</dbReference>